<evidence type="ECO:0000259" key="8">
    <source>
        <dbReference type="Pfam" id="PF00501"/>
    </source>
</evidence>
<evidence type="ECO:0000256" key="5">
    <source>
        <dbReference type="ARBA" id="ARBA00023051"/>
    </source>
</evidence>
<dbReference type="InterPro" id="IPR020845">
    <property type="entry name" value="AMP-binding_CS"/>
</dbReference>
<keyword evidence="7" id="KW-0812">Transmembrane</keyword>
<protein>
    <recommendedName>
        <fullName evidence="3">4-coumarate--CoA ligase</fullName>
        <ecNumber evidence="3">6.2.1.12</ecNumber>
    </recommendedName>
</protein>
<dbReference type="GO" id="GO:0006744">
    <property type="term" value="P:ubiquinone biosynthetic process"/>
    <property type="evidence" value="ECO:0007669"/>
    <property type="project" value="TreeGrafter"/>
</dbReference>
<dbReference type="InterPro" id="IPR042099">
    <property type="entry name" value="ANL_N_sf"/>
</dbReference>
<proteinExistence type="evidence at transcript level"/>
<comment type="similarity">
    <text evidence="2">Belongs to the ATP-dependent AMP-binding enzyme family.</text>
</comment>
<dbReference type="Gene3D" id="3.30.300.30">
    <property type="match status" value="1"/>
</dbReference>
<reference evidence="10" key="1">
    <citation type="journal article" date="2021" name="Int. J. Biol. Macromol.">
        <title>Functional insights into two Ocimum kilimandscharicum 4-coumarate-CoA ligases involved in phenylpropanoid biosynthesis.</title>
        <authorList>
            <person name="Lavhale S.G."/>
            <person name="Joshi R.S."/>
            <person name="Kumar Y."/>
            <person name="Giri A.P."/>
        </authorList>
    </citation>
    <scope>NUCLEOTIDE SEQUENCE</scope>
</reference>
<comment type="catalytic activity">
    <reaction evidence="6">
        <text>(E)-4-coumarate + ATP + CoA = (E)-4-coumaroyl-CoA + AMP + diphosphate</text>
        <dbReference type="Rhea" id="RHEA:19641"/>
        <dbReference type="ChEBI" id="CHEBI:12876"/>
        <dbReference type="ChEBI" id="CHEBI:30616"/>
        <dbReference type="ChEBI" id="CHEBI:33019"/>
        <dbReference type="ChEBI" id="CHEBI:57287"/>
        <dbReference type="ChEBI" id="CHEBI:85008"/>
        <dbReference type="ChEBI" id="CHEBI:456215"/>
        <dbReference type="EC" id="6.2.1.12"/>
    </reaction>
    <physiologicalReaction direction="left-to-right" evidence="6">
        <dbReference type="Rhea" id="RHEA:19642"/>
    </physiologicalReaction>
</comment>
<dbReference type="InterPro" id="IPR000873">
    <property type="entry name" value="AMP-dep_synth/lig_dom"/>
</dbReference>
<evidence type="ECO:0000256" key="7">
    <source>
        <dbReference type="SAM" id="Phobius"/>
    </source>
</evidence>
<sequence>MAALIKAHVELQTVKEDRRVMEEMSKTRKLTHSNPSWYCPETGIYSSKYPSINLPSDPFLDVVSFIFSHKHDGTHALVDSASGLSLLYSKLLPLVKSMAAGLHHLGVKQGDVILILLPNSVCFPLILLGALSVGAVVTTLNPLSSLLEIKKQVRDSNATLAFSAIGRVDELGNALEGCLIVGVPEVLDLSSQPISGSVFHKLISSDPEMAPRPRIKQQDTAAILYSSGTTGKSKGVMLTHGNFIAMIELFVRFEASLYDYPSTANVYLAVVPMFHVYGLSLFVLGLLSLGSTVVTMRKFDGDEMVRAIDRYGITHLHAVPPILIALTKRAKNADGNGFQSLKQVSCGAAPLSEKSIVELIEALPHVDFIQGYGMTESTALATRGYNNGGVKKYSSVGLLSPNIEAKVVDWVTGALVPPGSIGELWLRTPGNMKGYLNNTEATVGALDKEGWLHTGDIVYFDQEGYLYVIDRLKEVIKYKGFQIAPADLEAVLMSHPEVADAAVTGVRDEEAGEIPVAFVVPKEGTSLSAATLMDHVAKQVAPYKKVRKVYFRTSIPRSPAGKILRRELKNLFVSRL</sequence>
<evidence type="ECO:0000256" key="6">
    <source>
        <dbReference type="ARBA" id="ARBA00034252"/>
    </source>
</evidence>
<dbReference type="InterPro" id="IPR045851">
    <property type="entry name" value="AMP-bd_C_sf"/>
</dbReference>
<dbReference type="GO" id="GO:0016207">
    <property type="term" value="F:4-coumarate-CoA ligase activity"/>
    <property type="evidence" value="ECO:0007669"/>
    <property type="project" value="UniProtKB-EC"/>
</dbReference>
<name>A0A8A8E0B0_9LAMI</name>
<dbReference type="PANTHER" id="PTHR24096:SF149">
    <property type="entry name" value="AMP-BINDING DOMAIN-CONTAINING PROTEIN-RELATED"/>
    <property type="match status" value="1"/>
</dbReference>
<evidence type="ECO:0000259" key="9">
    <source>
        <dbReference type="Pfam" id="PF13193"/>
    </source>
</evidence>
<keyword evidence="7" id="KW-0472">Membrane</keyword>
<keyword evidence="7" id="KW-1133">Transmembrane helix</keyword>
<dbReference type="FunFam" id="3.30.300.30:FF:000007">
    <property type="entry name" value="4-coumarate--CoA ligase 2"/>
    <property type="match status" value="1"/>
</dbReference>
<gene>
    <name evidence="10" type="primary">4CL7</name>
</gene>
<accession>A0A8A8E0B0</accession>
<dbReference type="Gene3D" id="3.40.50.12780">
    <property type="entry name" value="N-terminal domain of ligase-like"/>
    <property type="match status" value="1"/>
</dbReference>
<evidence type="ECO:0000256" key="1">
    <source>
        <dbReference type="ARBA" id="ARBA00004930"/>
    </source>
</evidence>
<keyword evidence="5" id="KW-0587">Phenylpropanoid metabolism</keyword>
<dbReference type="Pfam" id="PF00501">
    <property type="entry name" value="AMP-binding"/>
    <property type="match status" value="1"/>
</dbReference>
<keyword evidence="4 10" id="KW-0436">Ligase</keyword>
<evidence type="ECO:0000313" key="10">
    <source>
        <dbReference type="EMBL" id="QTO31273.1"/>
    </source>
</evidence>
<dbReference type="UniPathway" id="UPA00372">
    <property type="reaction ID" value="UER00547"/>
</dbReference>
<dbReference type="PANTHER" id="PTHR24096">
    <property type="entry name" value="LONG-CHAIN-FATTY-ACID--COA LIGASE"/>
    <property type="match status" value="1"/>
</dbReference>
<dbReference type="PROSITE" id="PS00455">
    <property type="entry name" value="AMP_BINDING"/>
    <property type="match status" value="1"/>
</dbReference>
<feature type="transmembrane region" description="Helical" evidence="7">
    <location>
        <begin position="266"/>
        <end position="289"/>
    </location>
</feature>
<comment type="pathway">
    <text evidence="1">Phytoalexin biosynthesis; 3,4',5-trihydroxystilbene biosynthesis; 3,4',5-trihydroxystilbene from trans-4-coumarate: step 1/2.</text>
</comment>
<dbReference type="SUPFAM" id="SSF56801">
    <property type="entry name" value="Acetyl-CoA synthetase-like"/>
    <property type="match status" value="1"/>
</dbReference>
<evidence type="ECO:0000256" key="3">
    <source>
        <dbReference type="ARBA" id="ARBA00012959"/>
    </source>
</evidence>
<dbReference type="GO" id="GO:0009698">
    <property type="term" value="P:phenylpropanoid metabolic process"/>
    <property type="evidence" value="ECO:0007669"/>
    <property type="project" value="UniProtKB-KW"/>
</dbReference>
<dbReference type="InterPro" id="IPR025110">
    <property type="entry name" value="AMP-bd_C"/>
</dbReference>
<dbReference type="GO" id="GO:0005777">
    <property type="term" value="C:peroxisome"/>
    <property type="evidence" value="ECO:0007669"/>
    <property type="project" value="TreeGrafter"/>
</dbReference>
<feature type="transmembrane region" description="Helical" evidence="7">
    <location>
        <begin position="112"/>
        <end position="137"/>
    </location>
</feature>
<dbReference type="EMBL" id="MW413293">
    <property type="protein sequence ID" value="QTO31273.1"/>
    <property type="molecule type" value="mRNA"/>
</dbReference>
<evidence type="ECO:0000256" key="4">
    <source>
        <dbReference type="ARBA" id="ARBA00022598"/>
    </source>
</evidence>
<feature type="domain" description="AMP-dependent synthetase/ligase" evidence="8">
    <location>
        <begin position="70"/>
        <end position="436"/>
    </location>
</feature>
<evidence type="ECO:0000256" key="2">
    <source>
        <dbReference type="ARBA" id="ARBA00006432"/>
    </source>
</evidence>
<dbReference type="AlphaFoldDB" id="A0A8A8E0B0"/>
<dbReference type="EC" id="6.2.1.12" evidence="3"/>
<dbReference type="Pfam" id="PF13193">
    <property type="entry name" value="AMP-binding_C"/>
    <property type="match status" value="1"/>
</dbReference>
<dbReference type="CDD" id="cd05904">
    <property type="entry name" value="4CL"/>
    <property type="match status" value="1"/>
</dbReference>
<feature type="domain" description="AMP-binding enzyme C-terminal" evidence="9">
    <location>
        <begin position="488"/>
        <end position="562"/>
    </location>
</feature>
<organism evidence="10">
    <name type="scientific">Ocimum kilimandscharicum</name>
    <dbReference type="NCBI Taxonomy" id="1224218"/>
    <lineage>
        <taxon>Eukaryota</taxon>
        <taxon>Viridiplantae</taxon>
        <taxon>Streptophyta</taxon>
        <taxon>Embryophyta</taxon>
        <taxon>Tracheophyta</taxon>
        <taxon>Spermatophyta</taxon>
        <taxon>Magnoliopsida</taxon>
        <taxon>eudicotyledons</taxon>
        <taxon>Gunneridae</taxon>
        <taxon>Pentapetalae</taxon>
        <taxon>asterids</taxon>
        <taxon>lamiids</taxon>
        <taxon>Lamiales</taxon>
        <taxon>Lamiaceae</taxon>
        <taxon>Nepetoideae</taxon>
        <taxon>Ocimeae</taxon>
        <taxon>Ociminae</taxon>
        <taxon>Ocimum</taxon>
    </lineage>
</organism>